<evidence type="ECO:0000313" key="1">
    <source>
        <dbReference type="EMBL" id="PAC72525.1"/>
    </source>
</evidence>
<dbReference type="EMBL" id="MNLB01000050">
    <property type="protein sequence ID" value="PAC72525.1"/>
    <property type="molecule type" value="Genomic_DNA"/>
</dbReference>
<dbReference type="Proteomes" id="UP000216789">
    <property type="component" value="Unassembled WGS sequence"/>
</dbReference>
<accession>A0A267WIS8</accession>
<sequence>SGFQMKLYNADQPCPVEVWAEYLAYLVK</sequence>
<comment type="caution">
    <text evidence="1">The sequence shown here is derived from an EMBL/GenBank/DDBJ whole genome shotgun (WGS) entry which is preliminary data.</text>
</comment>
<organism evidence="1 2">
    <name type="scientific">Bifidobacterium pseudocatenulatum</name>
    <dbReference type="NCBI Taxonomy" id="28026"/>
    <lineage>
        <taxon>Bacteria</taxon>
        <taxon>Bacillati</taxon>
        <taxon>Actinomycetota</taxon>
        <taxon>Actinomycetes</taxon>
        <taxon>Bifidobacteriales</taxon>
        <taxon>Bifidobacteriaceae</taxon>
        <taxon>Bifidobacterium</taxon>
    </lineage>
</organism>
<name>A0A267WIS8_BIFPS</name>
<protein>
    <submittedName>
        <fullName evidence="1">Uncharacterized protein</fullName>
    </submittedName>
</protein>
<feature type="non-terminal residue" evidence="1">
    <location>
        <position position="1"/>
    </location>
</feature>
<proteinExistence type="predicted"/>
<reference evidence="1 2" key="1">
    <citation type="journal article" date="2017" name="ISME J.">
        <title>Unveiling bifidobacterial biogeography across the mammalian branch of the tree of life.</title>
        <authorList>
            <person name="Milani C."/>
            <person name="Mangifesta M."/>
            <person name="Mancabelli L."/>
            <person name="Lugli G.A."/>
            <person name="James K."/>
            <person name="Duranti S."/>
            <person name="Turroni F."/>
            <person name="Ferrario C."/>
            <person name="Ossiprandi M.C."/>
            <person name="van Sinderen D."/>
            <person name="Ventura M."/>
        </authorList>
    </citation>
    <scope>NUCLEOTIDE SEQUENCE [LARGE SCALE GENOMIC DNA]</scope>
    <source>
        <strain evidence="1 2">1E</strain>
    </source>
</reference>
<evidence type="ECO:0000313" key="2">
    <source>
        <dbReference type="Proteomes" id="UP000216789"/>
    </source>
</evidence>
<gene>
    <name evidence="1" type="ORF">BPS1E_1982</name>
</gene>
<dbReference type="AlphaFoldDB" id="A0A267WIS8"/>